<evidence type="ECO:0000256" key="2">
    <source>
        <dbReference type="SAM" id="Phobius"/>
    </source>
</evidence>
<keyword evidence="2" id="KW-0472">Membrane</keyword>
<protein>
    <submittedName>
        <fullName evidence="3">Uncharacterized protein</fullName>
    </submittedName>
</protein>
<comment type="caution">
    <text evidence="3">The sequence shown here is derived from an EMBL/GenBank/DDBJ whole genome shotgun (WGS) entry which is preliminary data.</text>
</comment>
<feature type="transmembrane region" description="Helical" evidence="2">
    <location>
        <begin position="126"/>
        <end position="146"/>
    </location>
</feature>
<evidence type="ECO:0000256" key="1">
    <source>
        <dbReference type="SAM" id="MobiDB-lite"/>
    </source>
</evidence>
<feature type="compositionally biased region" description="Low complexity" evidence="1">
    <location>
        <begin position="53"/>
        <end position="68"/>
    </location>
</feature>
<feature type="transmembrane region" description="Helical" evidence="2">
    <location>
        <begin position="6"/>
        <end position="27"/>
    </location>
</feature>
<keyword evidence="2" id="KW-1133">Transmembrane helix</keyword>
<proteinExistence type="predicted"/>
<sequence>MSSQETSYLAPVSAAFLILSILLLPGVPPPPCLSRVLPSPLPSPAPGNPSPPSESSSLLRPPNSAAASYPPPAAYPSASRYRSSFHLLLLLSCLSRSASLAVEILFLHSTPYISAPPALLTFLRTFPALLFLLSYSLLALFFFAILSQL</sequence>
<feature type="region of interest" description="Disordered" evidence="1">
    <location>
        <begin position="42"/>
        <end position="71"/>
    </location>
</feature>
<dbReference type="Proteomes" id="UP001165060">
    <property type="component" value="Unassembled WGS sequence"/>
</dbReference>
<keyword evidence="2" id="KW-0812">Transmembrane</keyword>
<evidence type="ECO:0000313" key="4">
    <source>
        <dbReference type="Proteomes" id="UP001165060"/>
    </source>
</evidence>
<keyword evidence="4" id="KW-1185">Reference proteome</keyword>
<organism evidence="3 4">
    <name type="scientific">Tetraparma gracilis</name>
    <dbReference type="NCBI Taxonomy" id="2962635"/>
    <lineage>
        <taxon>Eukaryota</taxon>
        <taxon>Sar</taxon>
        <taxon>Stramenopiles</taxon>
        <taxon>Ochrophyta</taxon>
        <taxon>Bolidophyceae</taxon>
        <taxon>Parmales</taxon>
        <taxon>Triparmaceae</taxon>
        <taxon>Tetraparma</taxon>
    </lineage>
</organism>
<feature type="non-terminal residue" evidence="3">
    <location>
        <position position="149"/>
    </location>
</feature>
<dbReference type="EMBL" id="BRYB01000657">
    <property type="protein sequence ID" value="GMI34778.1"/>
    <property type="molecule type" value="Genomic_DNA"/>
</dbReference>
<evidence type="ECO:0000313" key="3">
    <source>
        <dbReference type="EMBL" id="GMI34778.1"/>
    </source>
</evidence>
<feature type="compositionally biased region" description="Pro residues" evidence="1">
    <location>
        <begin position="42"/>
        <end position="52"/>
    </location>
</feature>
<accession>A0ABQ6MXM2</accession>
<name>A0ABQ6MXM2_9STRA</name>
<gene>
    <name evidence="3" type="ORF">TeGR_g10372</name>
</gene>
<reference evidence="3 4" key="1">
    <citation type="journal article" date="2023" name="Commun. Biol.">
        <title>Genome analysis of Parmales, the sister group of diatoms, reveals the evolutionary specialization of diatoms from phago-mixotrophs to photoautotrophs.</title>
        <authorList>
            <person name="Ban H."/>
            <person name="Sato S."/>
            <person name="Yoshikawa S."/>
            <person name="Yamada K."/>
            <person name="Nakamura Y."/>
            <person name="Ichinomiya M."/>
            <person name="Sato N."/>
            <person name="Blanc-Mathieu R."/>
            <person name="Endo H."/>
            <person name="Kuwata A."/>
            <person name="Ogata H."/>
        </authorList>
    </citation>
    <scope>NUCLEOTIDE SEQUENCE [LARGE SCALE GENOMIC DNA]</scope>
</reference>